<evidence type="ECO:0000259" key="4">
    <source>
        <dbReference type="PROSITE" id="PS50932"/>
    </source>
</evidence>
<sequence>MPTIKDVARTAGVSVSTVFKVLADNDSVIDQLRQQVLAAMEELDFDPGLLAAGHRNQNIDVIGLIVPDITNPFFAQLAKYIEMEAVTRGLSVMLANSHHDADAERTQVRALQDRAVSGVIVVASSDDSQPFDTDLPIVSLDRRYLSHPLVTTDQKDGARRVADHLHSIGHRRIAYIAGPEHMEVARDRRAGFVGRITELSTPGDPIDIVVQHGQFDFDAGEEIGRRFLDKEPALRPTAIATASDQQAIGVLRCARDIGISVPKQLSVAGFDDIELASLVVPRLTTLRQPIEDLASRALDRLLSSQSDQKDFSIRGSLVVRESTAPQTNQLDKSDAA</sequence>
<evidence type="ECO:0000313" key="6">
    <source>
        <dbReference type="Proteomes" id="UP001157914"/>
    </source>
</evidence>
<dbReference type="InterPro" id="IPR010982">
    <property type="entry name" value="Lambda_DNA-bd_dom_sf"/>
</dbReference>
<reference evidence="5 6" key="1">
    <citation type="submission" date="2017-05" db="EMBL/GenBank/DDBJ databases">
        <authorList>
            <person name="Varghese N."/>
            <person name="Submissions S."/>
        </authorList>
    </citation>
    <scope>NUCLEOTIDE SEQUENCE [LARGE SCALE GENOMIC DNA]</scope>
    <source>
        <strain evidence="5 6">DSM 15949</strain>
    </source>
</reference>
<dbReference type="PROSITE" id="PS00356">
    <property type="entry name" value="HTH_LACI_1"/>
    <property type="match status" value="1"/>
</dbReference>
<protein>
    <submittedName>
        <fullName evidence="5">Transcriptional regulator, LacI family</fullName>
    </submittedName>
</protein>
<evidence type="ECO:0000256" key="3">
    <source>
        <dbReference type="ARBA" id="ARBA00023163"/>
    </source>
</evidence>
<evidence type="ECO:0000256" key="2">
    <source>
        <dbReference type="ARBA" id="ARBA00023125"/>
    </source>
</evidence>
<evidence type="ECO:0000256" key="1">
    <source>
        <dbReference type="ARBA" id="ARBA00023015"/>
    </source>
</evidence>
<feature type="domain" description="HTH lacI-type" evidence="4">
    <location>
        <begin position="2"/>
        <end position="56"/>
    </location>
</feature>
<gene>
    <name evidence="5" type="ORF">SAMN06265374_1440</name>
</gene>
<organism evidence="5 6">
    <name type="scientific">Roseibium denhamense</name>
    <dbReference type="NCBI Taxonomy" id="76305"/>
    <lineage>
        <taxon>Bacteria</taxon>
        <taxon>Pseudomonadati</taxon>
        <taxon>Pseudomonadota</taxon>
        <taxon>Alphaproteobacteria</taxon>
        <taxon>Hyphomicrobiales</taxon>
        <taxon>Stappiaceae</taxon>
        <taxon>Roseibium</taxon>
    </lineage>
</organism>
<dbReference type="SUPFAM" id="SSF53822">
    <property type="entry name" value="Periplasmic binding protein-like I"/>
    <property type="match status" value="1"/>
</dbReference>
<keyword evidence="1" id="KW-0805">Transcription regulation</keyword>
<dbReference type="Pfam" id="PF00356">
    <property type="entry name" value="LacI"/>
    <property type="match status" value="1"/>
</dbReference>
<dbReference type="PANTHER" id="PTHR30146">
    <property type="entry name" value="LACI-RELATED TRANSCRIPTIONAL REPRESSOR"/>
    <property type="match status" value="1"/>
</dbReference>
<dbReference type="PANTHER" id="PTHR30146:SF109">
    <property type="entry name" value="HTH-TYPE TRANSCRIPTIONAL REGULATOR GALS"/>
    <property type="match status" value="1"/>
</dbReference>
<dbReference type="CDD" id="cd01392">
    <property type="entry name" value="HTH_LacI"/>
    <property type="match status" value="1"/>
</dbReference>
<dbReference type="PROSITE" id="PS50932">
    <property type="entry name" value="HTH_LACI_2"/>
    <property type="match status" value="1"/>
</dbReference>
<dbReference type="CDD" id="cd06267">
    <property type="entry name" value="PBP1_LacI_sugar_binding-like"/>
    <property type="match status" value="1"/>
</dbReference>
<dbReference type="InterPro" id="IPR000843">
    <property type="entry name" value="HTH_LacI"/>
</dbReference>
<evidence type="ECO:0000313" key="5">
    <source>
        <dbReference type="EMBL" id="SMP14481.1"/>
    </source>
</evidence>
<proteinExistence type="predicted"/>
<dbReference type="SMART" id="SM00354">
    <property type="entry name" value="HTH_LACI"/>
    <property type="match status" value="1"/>
</dbReference>
<dbReference type="Pfam" id="PF13377">
    <property type="entry name" value="Peripla_BP_3"/>
    <property type="match status" value="1"/>
</dbReference>
<dbReference type="SUPFAM" id="SSF47413">
    <property type="entry name" value="lambda repressor-like DNA-binding domains"/>
    <property type="match status" value="1"/>
</dbReference>
<name>A0ABY1NNU8_9HYPH</name>
<keyword evidence="3" id="KW-0804">Transcription</keyword>
<dbReference type="EMBL" id="FXTT01000002">
    <property type="protein sequence ID" value="SMP14481.1"/>
    <property type="molecule type" value="Genomic_DNA"/>
</dbReference>
<dbReference type="Proteomes" id="UP001157914">
    <property type="component" value="Unassembled WGS sequence"/>
</dbReference>
<comment type="caution">
    <text evidence="5">The sequence shown here is derived from an EMBL/GenBank/DDBJ whole genome shotgun (WGS) entry which is preliminary data.</text>
</comment>
<dbReference type="InterPro" id="IPR028082">
    <property type="entry name" value="Peripla_BP_I"/>
</dbReference>
<dbReference type="RefSeq" id="WP_155194285.1">
    <property type="nucleotide sequence ID" value="NZ_BAAAEA010000003.1"/>
</dbReference>
<dbReference type="InterPro" id="IPR046335">
    <property type="entry name" value="LacI/GalR-like_sensor"/>
</dbReference>
<keyword evidence="2" id="KW-0238">DNA-binding</keyword>
<accession>A0ABY1NNU8</accession>
<keyword evidence="6" id="KW-1185">Reference proteome</keyword>
<dbReference type="Gene3D" id="1.10.260.40">
    <property type="entry name" value="lambda repressor-like DNA-binding domains"/>
    <property type="match status" value="1"/>
</dbReference>
<dbReference type="Gene3D" id="3.40.50.2300">
    <property type="match status" value="2"/>
</dbReference>